<gene>
    <name evidence="2" type="ORF">CYMTET_4356</name>
</gene>
<feature type="region of interest" description="Disordered" evidence="1">
    <location>
        <begin position="32"/>
        <end position="81"/>
    </location>
</feature>
<name>A0AAE0LKK7_9CHLO</name>
<evidence type="ECO:0000313" key="3">
    <source>
        <dbReference type="Proteomes" id="UP001190700"/>
    </source>
</evidence>
<organism evidence="2 3">
    <name type="scientific">Cymbomonas tetramitiformis</name>
    <dbReference type="NCBI Taxonomy" id="36881"/>
    <lineage>
        <taxon>Eukaryota</taxon>
        <taxon>Viridiplantae</taxon>
        <taxon>Chlorophyta</taxon>
        <taxon>Pyramimonadophyceae</taxon>
        <taxon>Pyramimonadales</taxon>
        <taxon>Pyramimonadaceae</taxon>
        <taxon>Cymbomonas</taxon>
    </lineage>
</organism>
<evidence type="ECO:0000256" key="1">
    <source>
        <dbReference type="SAM" id="MobiDB-lite"/>
    </source>
</evidence>
<dbReference type="AlphaFoldDB" id="A0AAE0LKK7"/>
<keyword evidence="3" id="KW-1185">Reference proteome</keyword>
<dbReference type="Proteomes" id="UP001190700">
    <property type="component" value="Unassembled WGS sequence"/>
</dbReference>
<feature type="compositionally biased region" description="Basic and acidic residues" evidence="1">
    <location>
        <begin position="61"/>
        <end position="81"/>
    </location>
</feature>
<dbReference type="EMBL" id="LGRX02000575">
    <property type="protein sequence ID" value="KAK3288154.1"/>
    <property type="molecule type" value="Genomic_DNA"/>
</dbReference>
<comment type="caution">
    <text evidence="2">The sequence shown here is derived from an EMBL/GenBank/DDBJ whole genome shotgun (WGS) entry which is preliminary data.</text>
</comment>
<evidence type="ECO:0000313" key="2">
    <source>
        <dbReference type="EMBL" id="KAK3288154.1"/>
    </source>
</evidence>
<sequence length="81" mass="8760">MGKLNTGGPDGEVDECMETRTFENLCLRTAAGTHSGQGRRGTKLGVGIRRTATQHGTPRILRTDARDGDNEAKVDKSFREG</sequence>
<accession>A0AAE0LKK7</accession>
<protein>
    <submittedName>
        <fullName evidence="2">Uncharacterized protein</fullName>
    </submittedName>
</protein>
<proteinExistence type="predicted"/>
<reference evidence="2 3" key="1">
    <citation type="journal article" date="2015" name="Genome Biol. Evol.">
        <title>Comparative Genomics of a Bacterivorous Green Alga Reveals Evolutionary Causalities and Consequences of Phago-Mixotrophic Mode of Nutrition.</title>
        <authorList>
            <person name="Burns J.A."/>
            <person name="Paasch A."/>
            <person name="Narechania A."/>
            <person name="Kim E."/>
        </authorList>
    </citation>
    <scope>NUCLEOTIDE SEQUENCE [LARGE SCALE GENOMIC DNA]</scope>
    <source>
        <strain evidence="2 3">PLY_AMNH</strain>
    </source>
</reference>